<dbReference type="PANTHER" id="PTHR20275:SF0">
    <property type="entry name" value="NAD KINASE"/>
    <property type="match status" value="1"/>
</dbReference>
<dbReference type="Pfam" id="PF01513">
    <property type="entry name" value="NAD_kinase"/>
    <property type="match status" value="1"/>
</dbReference>
<accession>A0AAV2TZM9</accession>
<dbReference type="AlphaFoldDB" id="A0AAV2TZM9"/>
<feature type="region of interest" description="Disordered" evidence="7">
    <location>
        <begin position="95"/>
        <end position="115"/>
    </location>
</feature>
<dbReference type="SUPFAM" id="SSF111331">
    <property type="entry name" value="NAD kinase/diacylglycerol kinase-like"/>
    <property type="match status" value="1"/>
</dbReference>
<feature type="region of interest" description="Disordered" evidence="7">
    <location>
        <begin position="393"/>
        <end position="413"/>
    </location>
</feature>
<organism evidence="8 9">
    <name type="scientific">Calicophoron daubneyi</name>
    <name type="common">Rumen fluke</name>
    <name type="synonym">Paramphistomum daubneyi</name>
    <dbReference type="NCBI Taxonomy" id="300641"/>
    <lineage>
        <taxon>Eukaryota</taxon>
        <taxon>Metazoa</taxon>
        <taxon>Spiralia</taxon>
        <taxon>Lophotrochozoa</taxon>
        <taxon>Platyhelminthes</taxon>
        <taxon>Trematoda</taxon>
        <taxon>Digenea</taxon>
        <taxon>Plagiorchiida</taxon>
        <taxon>Pronocephalata</taxon>
        <taxon>Paramphistomoidea</taxon>
        <taxon>Paramphistomidae</taxon>
        <taxon>Calicophoron</taxon>
    </lineage>
</organism>
<reference evidence="8" key="1">
    <citation type="submission" date="2024-06" db="EMBL/GenBank/DDBJ databases">
        <authorList>
            <person name="Liu X."/>
            <person name="Lenzi L."/>
            <person name="Haldenby T S."/>
            <person name="Uol C."/>
        </authorList>
    </citation>
    <scope>NUCLEOTIDE SEQUENCE</scope>
</reference>
<evidence type="ECO:0000256" key="5">
    <source>
        <dbReference type="ARBA" id="ARBA00022857"/>
    </source>
</evidence>
<dbReference type="InterPro" id="IPR017438">
    <property type="entry name" value="ATP-NAD_kinase_N"/>
</dbReference>
<keyword evidence="5" id="KW-0521">NADP</keyword>
<dbReference type="Pfam" id="PF20143">
    <property type="entry name" value="NAD_kinase_C"/>
    <property type="match status" value="1"/>
</dbReference>
<evidence type="ECO:0000256" key="6">
    <source>
        <dbReference type="ARBA" id="ARBA00023027"/>
    </source>
</evidence>
<dbReference type="Gene3D" id="2.60.200.30">
    <property type="entry name" value="Probable inorganic polyphosphate/atp-NAD kinase, domain 2"/>
    <property type="match status" value="1"/>
</dbReference>
<evidence type="ECO:0000256" key="3">
    <source>
        <dbReference type="ARBA" id="ARBA00022679"/>
    </source>
</evidence>
<dbReference type="GO" id="GO:0019674">
    <property type="term" value="P:NAD+ metabolic process"/>
    <property type="evidence" value="ECO:0007669"/>
    <property type="project" value="InterPro"/>
</dbReference>
<dbReference type="InterPro" id="IPR017437">
    <property type="entry name" value="ATP-NAD_kinase_PpnK-typ_C"/>
</dbReference>
<dbReference type="Gene3D" id="3.40.50.10330">
    <property type="entry name" value="Probable inorganic polyphosphate/atp-NAD kinase, domain 1"/>
    <property type="match status" value="1"/>
</dbReference>
<dbReference type="EMBL" id="CAXLJL010000933">
    <property type="protein sequence ID" value="CAL5141737.1"/>
    <property type="molecule type" value="Genomic_DNA"/>
</dbReference>
<dbReference type="PANTHER" id="PTHR20275">
    <property type="entry name" value="NAD KINASE"/>
    <property type="match status" value="1"/>
</dbReference>
<dbReference type="InterPro" id="IPR002504">
    <property type="entry name" value="NADK"/>
</dbReference>
<dbReference type="GO" id="GO:0006741">
    <property type="term" value="P:NADP+ biosynthetic process"/>
    <property type="evidence" value="ECO:0007669"/>
    <property type="project" value="InterPro"/>
</dbReference>
<dbReference type="HAMAP" id="MF_00361">
    <property type="entry name" value="NAD_kinase"/>
    <property type="match status" value="1"/>
</dbReference>
<sequence>MMDSYLLSPNCRFVPKVASMIIEWKKFPTTILVVHKFCDGKVIESLKEFVLFILQKWQVTVLLEKESMDELKKDSQFFSSIARYFVDEDEPIHESNQHAADNPSETGSCPPARTGGVSQTSFIRVFRDAVVNSVELIVCLGGDGTLLHIASMFQRVSPPVIAFRLGSLGFLTPFPFSSFPSHMQRAMEGSPNCLLRTRLCCQIVRRGTNVCTLPNSSSINSASRCGSPDTEYHFLNELVVDRGLSPSPCDLMVKVNGRTVTHFEGDGLIVSTATGSTAYSMATGASMLHPWVPAFLLTPINSFALSSRAIVLPLNLHIEISIASRARCPIAHFSFDGRSRASNLIQKGDSIIVTVSRYPIPCLCSEDQAADWFCSLNNLLNWNFRYRKGSGNVPSDNPDVPETDAPSNSCLSP</sequence>
<dbReference type="Proteomes" id="UP001497525">
    <property type="component" value="Unassembled WGS sequence"/>
</dbReference>
<evidence type="ECO:0000313" key="8">
    <source>
        <dbReference type="EMBL" id="CAL5141737.1"/>
    </source>
</evidence>
<evidence type="ECO:0000256" key="1">
    <source>
        <dbReference type="ARBA" id="ARBA00010995"/>
    </source>
</evidence>
<dbReference type="InterPro" id="IPR016064">
    <property type="entry name" value="NAD/diacylglycerol_kinase_sf"/>
</dbReference>
<evidence type="ECO:0000256" key="4">
    <source>
        <dbReference type="ARBA" id="ARBA00022777"/>
    </source>
</evidence>
<proteinExistence type="inferred from homology"/>
<protein>
    <recommendedName>
        <fullName evidence="2">NAD(+) kinase</fullName>
        <ecNumber evidence="2">2.7.1.23</ecNumber>
    </recommendedName>
</protein>
<keyword evidence="6" id="KW-0520">NAD</keyword>
<evidence type="ECO:0000256" key="7">
    <source>
        <dbReference type="SAM" id="MobiDB-lite"/>
    </source>
</evidence>
<dbReference type="EC" id="2.7.1.23" evidence="2"/>
<dbReference type="GO" id="GO:0003951">
    <property type="term" value="F:NAD+ kinase activity"/>
    <property type="evidence" value="ECO:0007669"/>
    <property type="project" value="UniProtKB-EC"/>
</dbReference>
<name>A0AAV2TZM9_CALDB</name>
<comment type="similarity">
    <text evidence="1">Belongs to the NAD kinase family.</text>
</comment>
<evidence type="ECO:0000256" key="2">
    <source>
        <dbReference type="ARBA" id="ARBA00012120"/>
    </source>
</evidence>
<comment type="caution">
    <text evidence="8">The sequence shown here is derived from an EMBL/GenBank/DDBJ whole genome shotgun (WGS) entry which is preliminary data.</text>
</comment>
<keyword evidence="4" id="KW-0418">Kinase</keyword>
<keyword evidence="3" id="KW-0808">Transferase</keyword>
<evidence type="ECO:0000313" key="9">
    <source>
        <dbReference type="Proteomes" id="UP001497525"/>
    </source>
</evidence>
<feature type="compositionally biased region" description="Polar residues" evidence="7">
    <location>
        <begin position="97"/>
        <end position="107"/>
    </location>
</feature>
<gene>
    <name evidence="8" type="ORF">CDAUBV1_LOCUS17060</name>
</gene>